<accession>A0A271IXU5</accession>
<feature type="region of interest" description="Disordered" evidence="1">
    <location>
        <begin position="48"/>
        <end position="78"/>
    </location>
</feature>
<proteinExistence type="predicted"/>
<evidence type="ECO:0000256" key="1">
    <source>
        <dbReference type="SAM" id="MobiDB-lite"/>
    </source>
</evidence>
<dbReference type="RefSeq" id="WP_095509412.1">
    <property type="nucleotide sequence ID" value="NZ_MQWD01000001.1"/>
</dbReference>
<comment type="caution">
    <text evidence="2">The sequence shown here is derived from an EMBL/GenBank/DDBJ whole genome shotgun (WGS) entry which is preliminary data.</text>
</comment>
<dbReference type="Proteomes" id="UP000216339">
    <property type="component" value="Unassembled WGS sequence"/>
</dbReference>
<feature type="compositionally biased region" description="Pro residues" evidence="1">
    <location>
        <begin position="49"/>
        <end position="63"/>
    </location>
</feature>
<evidence type="ECO:0000313" key="3">
    <source>
        <dbReference type="Proteomes" id="UP000216339"/>
    </source>
</evidence>
<keyword evidence="3" id="KW-1185">Reference proteome</keyword>
<dbReference type="AlphaFoldDB" id="A0A271IXU5"/>
<dbReference type="EMBL" id="MQWD01000001">
    <property type="protein sequence ID" value="PAP75768.1"/>
    <property type="molecule type" value="Genomic_DNA"/>
</dbReference>
<organism evidence="2 3">
    <name type="scientific">Rubrivirga marina</name>
    <dbReference type="NCBI Taxonomy" id="1196024"/>
    <lineage>
        <taxon>Bacteria</taxon>
        <taxon>Pseudomonadati</taxon>
        <taxon>Rhodothermota</taxon>
        <taxon>Rhodothermia</taxon>
        <taxon>Rhodothermales</taxon>
        <taxon>Rubricoccaceae</taxon>
        <taxon>Rubrivirga</taxon>
    </lineage>
</organism>
<reference evidence="2 3" key="1">
    <citation type="submission" date="2016-11" db="EMBL/GenBank/DDBJ databases">
        <title>Study of marine rhodopsin-containing bacteria.</title>
        <authorList>
            <person name="Yoshizawa S."/>
            <person name="Kumagai Y."/>
            <person name="Kogure K."/>
        </authorList>
    </citation>
    <scope>NUCLEOTIDE SEQUENCE [LARGE SCALE GENOMIC DNA]</scope>
    <source>
        <strain evidence="2 3">SAORIC-28</strain>
    </source>
</reference>
<evidence type="ECO:0008006" key="4">
    <source>
        <dbReference type="Google" id="ProtNLM"/>
    </source>
</evidence>
<feature type="compositionally biased region" description="Basic and acidic residues" evidence="1">
    <location>
        <begin position="68"/>
        <end position="78"/>
    </location>
</feature>
<sequence length="243" mass="24982">MTPSPPVRVLRGAEPAPHRFAELTADAQVIGNDLPAFVPLAGLIAAAPPEAPPEATPEPPPDPAASFEEGRRAGHAARDAEVEALQAEVDRLGAALAEAEAAAEARAATVDAATERLRGLWDGAVRELQPTLAALAIETAEAVLAAPLSDPQRAATEAAVAEAIDALAGEGPVVVALHPVDLLRIEEAGLAASLGGAHPGLRWEPDPSLAEGDWTATTSVATVRRVRDEMLAGLRDRLGLDPL</sequence>
<name>A0A271IXU5_9BACT</name>
<gene>
    <name evidence="2" type="ORF">BSZ37_04595</name>
</gene>
<protein>
    <recommendedName>
        <fullName evidence="4">Flagellar assembly protein FliH/Type III secretion system HrpE domain-containing protein</fullName>
    </recommendedName>
</protein>
<evidence type="ECO:0000313" key="2">
    <source>
        <dbReference type="EMBL" id="PAP75768.1"/>
    </source>
</evidence>